<evidence type="ECO:0000256" key="4">
    <source>
        <dbReference type="SAM" id="Phobius"/>
    </source>
</evidence>
<dbReference type="CDD" id="cd08513">
    <property type="entry name" value="PBP2_thermophilic_Hb8_like"/>
    <property type="match status" value="1"/>
</dbReference>
<dbReference type="EMBL" id="SCKX01000001">
    <property type="protein sequence ID" value="RWZ78158.1"/>
    <property type="molecule type" value="Genomic_DNA"/>
</dbReference>
<dbReference type="GO" id="GO:1904680">
    <property type="term" value="F:peptide transmembrane transporter activity"/>
    <property type="evidence" value="ECO:0007669"/>
    <property type="project" value="TreeGrafter"/>
</dbReference>
<dbReference type="GO" id="GO:0042597">
    <property type="term" value="C:periplasmic space"/>
    <property type="evidence" value="ECO:0007669"/>
    <property type="project" value="UniProtKB-ARBA"/>
</dbReference>
<evidence type="ECO:0000256" key="2">
    <source>
        <dbReference type="ARBA" id="ARBA00022448"/>
    </source>
</evidence>
<dbReference type="InterPro" id="IPR000914">
    <property type="entry name" value="SBP_5_dom"/>
</dbReference>
<dbReference type="Proteomes" id="UP000289257">
    <property type="component" value="Unassembled WGS sequence"/>
</dbReference>
<evidence type="ECO:0000256" key="3">
    <source>
        <dbReference type="ARBA" id="ARBA00022729"/>
    </source>
</evidence>
<keyword evidence="4" id="KW-0472">Membrane</keyword>
<gene>
    <name evidence="6" type="ORF">EOT05_00060</name>
</gene>
<protein>
    <submittedName>
        <fullName evidence="6">Peptide ABC transporter substrate-binding protein</fullName>
    </submittedName>
</protein>
<comment type="similarity">
    <text evidence="1">Belongs to the bacterial solute-binding protein 5 family.</text>
</comment>
<keyword evidence="3" id="KW-0732">Signal</keyword>
<dbReference type="AlphaFoldDB" id="A0A4Q0AHU9"/>
<dbReference type="GO" id="GO:0015833">
    <property type="term" value="P:peptide transport"/>
    <property type="evidence" value="ECO:0007669"/>
    <property type="project" value="TreeGrafter"/>
</dbReference>
<evidence type="ECO:0000259" key="5">
    <source>
        <dbReference type="Pfam" id="PF00496"/>
    </source>
</evidence>
<feature type="domain" description="Solute-binding protein family 5" evidence="5">
    <location>
        <begin position="132"/>
        <end position="501"/>
    </location>
</feature>
<evidence type="ECO:0000313" key="6">
    <source>
        <dbReference type="EMBL" id="RWZ78158.1"/>
    </source>
</evidence>
<dbReference type="Gene3D" id="3.90.76.10">
    <property type="entry name" value="Dipeptide-binding Protein, Domain 1"/>
    <property type="match status" value="1"/>
</dbReference>
<keyword evidence="2" id="KW-0813">Transport</keyword>
<dbReference type="PIRSF" id="PIRSF002741">
    <property type="entry name" value="MppA"/>
    <property type="match status" value="1"/>
</dbReference>
<reference evidence="6" key="1">
    <citation type="submission" date="2019-01" db="EMBL/GenBank/DDBJ databases">
        <title>Genomic signatures and co-occurrence patterns of the ultra-small Saccharimodia (Patescibacteria phylum) suggest a symbiotic lifestyle.</title>
        <authorList>
            <person name="Lemos L."/>
            <person name="Medeiros J."/>
            <person name="Andreote F."/>
            <person name="Fernandes G."/>
            <person name="Varani A."/>
            <person name="Oliveira G."/>
            <person name="Pylro V."/>
        </authorList>
    </citation>
    <scope>NUCLEOTIDE SEQUENCE [LARGE SCALE GENOMIC DNA]</scope>
    <source>
        <strain evidence="6">AMD02</strain>
    </source>
</reference>
<dbReference type="GO" id="GO:0043190">
    <property type="term" value="C:ATP-binding cassette (ABC) transporter complex"/>
    <property type="evidence" value="ECO:0007669"/>
    <property type="project" value="InterPro"/>
</dbReference>
<dbReference type="InterPro" id="IPR039424">
    <property type="entry name" value="SBP_5"/>
</dbReference>
<evidence type="ECO:0000313" key="7">
    <source>
        <dbReference type="Proteomes" id="UP000289257"/>
    </source>
</evidence>
<dbReference type="Pfam" id="PF00496">
    <property type="entry name" value="SBP_bac_5"/>
    <property type="match status" value="1"/>
</dbReference>
<dbReference type="Gene3D" id="3.40.190.10">
    <property type="entry name" value="Periplasmic binding protein-like II"/>
    <property type="match status" value="1"/>
</dbReference>
<dbReference type="PANTHER" id="PTHR30290:SF9">
    <property type="entry name" value="OLIGOPEPTIDE-BINDING PROTEIN APPA"/>
    <property type="match status" value="1"/>
</dbReference>
<sequence>MAENQPSKWRRIPKLSFNSKELSRRMRKVEGATVRHARRFVFRRMDSIREVRRHIILWVLAVGLIIGASGLQLLWYQQSYRTVANANNGTYAEAVLGPVTTLNPIFASTSAEESASYLLFSRLLSYDTSGKLNYDLATSMTISKDQKTYTVTLRPDAKWQDGVYVRAKDVVYTVNVLKNPATRATITGWKDITVTAVNDLTVQFTLPDVYAAFPNALNFLPILPEHILRDVAPSALRENAFSTNPVGSGPFTLRLIQNVDTTTGRSIIHLARNDAYYRGAPKLDRLQLHVYANTEAIIRALKNSEVNATAELSVSDTAKITGDRYVVERKAINAGIYALFNTTVGVMSDKTVRKALQMGTDTAAVRDAVGKNTPEIYLPFITGQVTGDVPSKVAYDKTGAGKLLDQAGWKLEGNVRKKDGNLLRVKVVTTKNNDFEKALSNVVDQWRGLGMTVTTSVVDPSDTSQNVAQNILQPRAYDVLLYQLTIGGDPDVYAYWHSSQASNGFNFSNYSNPIADEALASARTRIEPNIRNAKYITFAKQWMADAPAIGLFQATTQYVRSTSAQAMPDKQVLVSAADRYANVLYWTVGDRLVEQTP</sequence>
<feature type="transmembrane region" description="Helical" evidence="4">
    <location>
        <begin position="55"/>
        <end position="76"/>
    </location>
</feature>
<organism evidence="6 7">
    <name type="scientific">Candidatus Microsaccharimonas sossegonensis</name>
    <dbReference type="NCBI Taxonomy" id="2506948"/>
    <lineage>
        <taxon>Bacteria</taxon>
        <taxon>Candidatus Saccharimonadota</taxon>
        <taxon>Candidatus Saccharimonadia</taxon>
        <taxon>Candidatus Saccharimonadales</taxon>
        <taxon>Candidatus Saccharimonadaceae</taxon>
        <taxon>Candidatus Microsaccharimonas</taxon>
    </lineage>
</organism>
<comment type="caution">
    <text evidence="6">The sequence shown here is derived from an EMBL/GenBank/DDBJ whole genome shotgun (WGS) entry which is preliminary data.</text>
</comment>
<name>A0A4Q0AHU9_9BACT</name>
<dbReference type="InterPro" id="IPR030678">
    <property type="entry name" value="Peptide/Ni-bd"/>
</dbReference>
<keyword evidence="7" id="KW-1185">Reference proteome</keyword>
<keyword evidence="4" id="KW-0812">Transmembrane</keyword>
<proteinExistence type="inferred from homology"/>
<keyword evidence="4" id="KW-1133">Transmembrane helix</keyword>
<evidence type="ECO:0000256" key="1">
    <source>
        <dbReference type="ARBA" id="ARBA00005695"/>
    </source>
</evidence>
<accession>A0A4Q0AHU9</accession>
<dbReference type="PANTHER" id="PTHR30290">
    <property type="entry name" value="PERIPLASMIC BINDING COMPONENT OF ABC TRANSPORTER"/>
    <property type="match status" value="1"/>
</dbReference>
<dbReference type="Gene3D" id="3.10.105.10">
    <property type="entry name" value="Dipeptide-binding Protein, Domain 3"/>
    <property type="match status" value="1"/>
</dbReference>
<dbReference type="SUPFAM" id="SSF53850">
    <property type="entry name" value="Periplasmic binding protein-like II"/>
    <property type="match status" value="1"/>
</dbReference>